<comment type="caution">
    <text evidence="1">The sequence shown here is derived from an EMBL/GenBank/DDBJ whole genome shotgun (WGS) entry which is preliminary data.</text>
</comment>
<sequence length="83" mass="8721">MTGGAGSDACARLAMARLRHSLCATHAGPFAGAPAPTVIGVCRTIVGAGVPASNEQKSLHGLYRQVLNRWFRVLICVVHRTVP</sequence>
<name>A0ABD6N9I1_9PSED</name>
<evidence type="ECO:0000313" key="2">
    <source>
        <dbReference type="Proteomes" id="UP000704738"/>
    </source>
</evidence>
<organism evidence="1 2">
    <name type="scientific">Pseudomonas hunanensis</name>
    <dbReference type="NCBI Taxonomy" id="1247546"/>
    <lineage>
        <taxon>Bacteria</taxon>
        <taxon>Pseudomonadati</taxon>
        <taxon>Pseudomonadota</taxon>
        <taxon>Gammaproteobacteria</taxon>
        <taxon>Pseudomonadales</taxon>
        <taxon>Pseudomonadaceae</taxon>
        <taxon>Pseudomonas</taxon>
    </lineage>
</organism>
<protein>
    <submittedName>
        <fullName evidence="1">Uncharacterized protein</fullName>
    </submittedName>
</protein>
<dbReference type="Proteomes" id="UP000704738">
    <property type="component" value="Unassembled WGS sequence"/>
</dbReference>
<dbReference type="EMBL" id="QJRE01000086">
    <property type="protein sequence ID" value="NWL44760.1"/>
    <property type="molecule type" value="Genomic_DNA"/>
</dbReference>
<evidence type="ECO:0000313" key="1">
    <source>
        <dbReference type="EMBL" id="NWL44760.1"/>
    </source>
</evidence>
<accession>A0ABD6N9I1</accession>
<reference evidence="1 2" key="1">
    <citation type="submission" date="2018-06" db="EMBL/GenBank/DDBJ databases">
        <title>Bacteria isolated from soil of Wuhan.</title>
        <authorList>
            <person name="Xiang W."/>
            <person name="Huang C."/>
        </authorList>
    </citation>
    <scope>NUCLEOTIDE SEQUENCE [LARGE SCALE GENOMIC DNA]</scope>
    <source>
        <strain evidence="2">xwS4</strain>
    </source>
</reference>
<gene>
    <name evidence="1" type="ORF">DM819_02505</name>
</gene>
<dbReference type="AlphaFoldDB" id="A0ABD6N9I1"/>
<proteinExistence type="predicted"/>